<feature type="transmembrane region" description="Helical" evidence="1">
    <location>
        <begin position="86"/>
        <end position="105"/>
    </location>
</feature>
<organism evidence="2 3">
    <name type="scientific">Candidatus Egerieisoma faecipullorum</name>
    <dbReference type="NCBI Taxonomy" id="2840963"/>
    <lineage>
        <taxon>Bacteria</taxon>
        <taxon>Bacillati</taxon>
        <taxon>Bacillota</taxon>
        <taxon>Clostridia</taxon>
        <taxon>Eubacteriales</taxon>
        <taxon>Clostridiaceae</taxon>
        <taxon>Clostridiaceae incertae sedis</taxon>
        <taxon>Candidatus Egerieisoma</taxon>
    </lineage>
</organism>
<dbReference type="Proteomes" id="UP000824089">
    <property type="component" value="Unassembled WGS sequence"/>
</dbReference>
<dbReference type="EMBL" id="DVMM01000054">
    <property type="protein sequence ID" value="HIU29175.1"/>
    <property type="molecule type" value="Genomic_DNA"/>
</dbReference>
<gene>
    <name evidence="2" type="ORF">IAD50_02635</name>
</gene>
<evidence type="ECO:0000313" key="3">
    <source>
        <dbReference type="Proteomes" id="UP000824089"/>
    </source>
</evidence>
<sequence length="236" mass="26129">MPYCVNCGVELGGSEEKCPLCGTEVYRPKNAAKGGSSDALPYPPYKPLTIQRVSKSSIIILITLLSLLPVLLTLICDLSINRGVTWSAYVAASVAFLYLCIVLPLPGKKRRPVFCLTADACAMIFLLMFIERKSGGSWFLPFAFPLALYVSAVLIVLTLLGCRHIVSPMKITALSFLFAGIGTLLIELLLNRAFALRDRLIWSYYPLTVLVLIGVVLFYIDCNKPLKERLARKFFI</sequence>
<reference evidence="2" key="1">
    <citation type="submission" date="2020-10" db="EMBL/GenBank/DDBJ databases">
        <authorList>
            <person name="Gilroy R."/>
        </authorList>
    </citation>
    <scope>NUCLEOTIDE SEQUENCE</scope>
    <source>
        <strain evidence="2">CHK195-4489</strain>
    </source>
</reference>
<evidence type="ECO:0000256" key="1">
    <source>
        <dbReference type="SAM" id="Phobius"/>
    </source>
</evidence>
<accession>A0A9D1I910</accession>
<feature type="transmembrane region" description="Helical" evidence="1">
    <location>
        <begin position="58"/>
        <end position="80"/>
    </location>
</feature>
<reference evidence="2" key="2">
    <citation type="journal article" date="2021" name="PeerJ">
        <title>Extensive microbial diversity within the chicken gut microbiome revealed by metagenomics and culture.</title>
        <authorList>
            <person name="Gilroy R."/>
            <person name="Ravi A."/>
            <person name="Getino M."/>
            <person name="Pursley I."/>
            <person name="Horton D.L."/>
            <person name="Alikhan N.F."/>
            <person name="Baker D."/>
            <person name="Gharbi K."/>
            <person name="Hall N."/>
            <person name="Watson M."/>
            <person name="Adriaenssens E.M."/>
            <person name="Foster-Nyarko E."/>
            <person name="Jarju S."/>
            <person name="Secka A."/>
            <person name="Antonio M."/>
            <person name="Oren A."/>
            <person name="Chaudhuri R.R."/>
            <person name="La Ragione R."/>
            <person name="Hildebrand F."/>
            <person name="Pallen M.J."/>
        </authorList>
    </citation>
    <scope>NUCLEOTIDE SEQUENCE</scope>
    <source>
        <strain evidence="2">CHK195-4489</strain>
    </source>
</reference>
<dbReference type="AlphaFoldDB" id="A0A9D1I910"/>
<comment type="caution">
    <text evidence="2">The sequence shown here is derived from an EMBL/GenBank/DDBJ whole genome shotgun (WGS) entry which is preliminary data.</text>
</comment>
<proteinExistence type="predicted"/>
<keyword evidence="1" id="KW-1133">Transmembrane helix</keyword>
<feature type="transmembrane region" description="Helical" evidence="1">
    <location>
        <begin position="174"/>
        <end position="195"/>
    </location>
</feature>
<feature type="transmembrane region" description="Helical" evidence="1">
    <location>
        <begin position="201"/>
        <end position="220"/>
    </location>
</feature>
<feature type="transmembrane region" description="Helical" evidence="1">
    <location>
        <begin position="112"/>
        <end position="130"/>
    </location>
</feature>
<keyword evidence="1" id="KW-0472">Membrane</keyword>
<evidence type="ECO:0008006" key="4">
    <source>
        <dbReference type="Google" id="ProtNLM"/>
    </source>
</evidence>
<evidence type="ECO:0000313" key="2">
    <source>
        <dbReference type="EMBL" id="HIU29175.1"/>
    </source>
</evidence>
<name>A0A9D1I910_9CLOT</name>
<feature type="transmembrane region" description="Helical" evidence="1">
    <location>
        <begin position="142"/>
        <end position="162"/>
    </location>
</feature>
<protein>
    <recommendedName>
        <fullName evidence="4">Zinc ribbon domain-containing protein</fullName>
    </recommendedName>
</protein>
<keyword evidence="1" id="KW-0812">Transmembrane</keyword>